<reference evidence="2 3" key="1">
    <citation type="journal article" date="2015" name="Int. J. Syst. Evol. Microbiol.">
        <title>Flavisolibacter ginsenosidimutans sp. nov., with ginsenoside-converting activity isolated from soil used for cultivating ginseng.</title>
        <authorList>
            <person name="Zhao Y."/>
            <person name="Liu Q."/>
            <person name="Kang M.S."/>
            <person name="Jin F."/>
            <person name="Yu H."/>
            <person name="Im W.T."/>
        </authorList>
    </citation>
    <scope>NUCLEOTIDE SEQUENCE [LARGE SCALE GENOMIC DNA]</scope>
    <source>
        <strain evidence="2 3">Gsoil 636</strain>
    </source>
</reference>
<dbReference type="AlphaFoldDB" id="A0A5B8UHR5"/>
<dbReference type="RefSeq" id="WP_146784661.1">
    <property type="nucleotide sequence ID" value="NZ_BAABIO010000002.1"/>
</dbReference>
<dbReference type="EMBL" id="CP042433">
    <property type="protein sequence ID" value="QEC55620.1"/>
    <property type="molecule type" value="Genomic_DNA"/>
</dbReference>
<keyword evidence="3" id="KW-1185">Reference proteome</keyword>
<sequence>MERIHTLIDKLYQQKAQDASPAHLLFTVQLLQQELSQLQSRNGSFNTKKVAVTLPVSFNLTEESLRVPYSESAKEKEVFVLDEVAAEEKMKEEPVIKQTPIATPKEYVLQKPAVAETRFSELASAVKEEPRPAYAQPAYFNTAFDAVAEAPTLPFTERRELHQVIAEKKESLNDRLKEEKTEVAHALKETPIKDLRKAIGINDRFVFLRELFRGDEAMYERSIKTINNFNIYSEAEYWIARELKHILGWQDNNETVKHFYQLVRRRFS</sequence>
<protein>
    <submittedName>
        <fullName evidence="2">Uncharacterized protein</fullName>
    </submittedName>
</protein>
<evidence type="ECO:0000313" key="3">
    <source>
        <dbReference type="Proteomes" id="UP000321204"/>
    </source>
</evidence>
<accession>A0A5B8UHR5</accession>
<keyword evidence="1" id="KW-0175">Coiled coil</keyword>
<dbReference type="KEGG" id="fgg:FSB75_06815"/>
<name>A0A5B8UHR5_9BACT</name>
<proteinExistence type="predicted"/>
<gene>
    <name evidence="2" type="ORF">FSB75_06815</name>
</gene>
<evidence type="ECO:0000256" key="1">
    <source>
        <dbReference type="SAM" id="Coils"/>
    </source>
</evidence>
<dbReference type="Proteomes" id="UP000321204">
    <property type="component" value="Chromosome"/>
</dbReference>
<dbReference type="OrthoDB" id="1100725at2"/>
<organism evidence="2 3">
    <name type="scientific">Flavisolibacter ginsenosidimutans</name>
    <dbReference type="NCBI Taxonomy" id="661481"/>
    <lineage>
        <taxon>Bacteria</taxon>
        <taxon>Pseudomonadati</taxon>
        <taxon>Bacteroidota</taxon>
        <taxon>Chitinophagia</taxon>
        <taxon>Chitinophagales</taxon>
        <taxon>Chitinophagaceae</taxon>
        <taxon>Flavisolibacter</taxon>
    </lineage>
</organism>
<evidence type="ECO:0000313" key="2">
    <source>
        <dbReference type="EMBL" id="QEC55620.1"/>
    </source>
</evidence>
<feature type="coiled-coil region" evidence="1">
    <location>
        <begin position="162"/>
        <end position="189"/>
    </location>
</feature>